<dbReference type="GO" id="GO:0005737">
    <property type="term" value="C:cytoplasm"/>
    <property type="evidence" value="ECO:0007669"/>
    <property type="project" value="InterPro"/>
</dbReference>
<proteinExistence type="predicted"/>
<feature type="domain" description="L-arabinose isomerase N-terminal" evidence="3">
    <location>
        <begin position="8"/>
        <end position="49"/>
    </location>
</feature>
<evidence type="ECO:0000256" key="1">
    <source>
        <dbReference type="ARBA" id="ARBA00023235"/>
    </source>
</evidence>
<dbReference type="EMBL" id="OBDZ01000013">
    <property type="protein sequence ID" value="SNY30329.1"/>
    <property type="molecule type" value="Genomic_DNA"/>
</dbReference>
<feature type="non-terminal residue" evidence="4">
    <location>
        <position position="49"/>
    </location>
</feature>
<dbReference type="Gene3D" id="3.40.50.10940">
    <property type="match status" value="1"/>
</dbReference>
<gene>
    <name evidence="4" type="ORF">SAMN06265827_11394</name>
</gene>
<dbReference type="InterPro" id="IPR009015">
    <property type="entry name" value="Fucose_isomerase_N/cen_sf"/>
</dbReference>
<keyword evidence="1 4" id="KW-0413">Isomerase</keyword>
<sequence length="49" mass="5629">MKPFKNLEVWFVTGSQHLYGDDVLKEVAQNSEEIAKYFDASEEIPVKVV</sequence>
<dbReference type="Pfam" id="PF02610">
    <property type="entry name" value="AraA_N"/>
    <property type="match status" value="1"/>
</dbReference>
<evidence type="ECO:0000256" key="2">
    <source>
        <dbReference type="ARBA" id="ARBA00023277"/>
    </source>
</evidence>
<evidence type="ECO:0000313" key="5">
    <source>
        <dbReference type="Proteomes" id="UP000219573"/>
    </source>
</evidence>
<accession>A0A285H3B9</accession>
<protein>
    <submittedName>
        <fullName evidence="4">L-arabinose isomerase</fullName>
    </submittedName>
</protein>
<dbReference type="AlphaFoldDB" id="A0A285H3B9"/>
<dbReference type="InterPro" id="IPR055389">
    <property type="entry name" value="AraA_N"/>
</dbReference>
<name>A0A285H3B9_9FIRM</name>
<evidence type="ECO:0000313" key="4">
    <source>
        <dbReference type="EMBL" id="SNY30329.1"/>
    </source>
</evidence>
<dbReference type="InterPro" id="IPR038583">
    <property type="entry name" value="AraA_N_sf"/>
</dbReference>
<evidence type="ECO:0000259" key="3">
    <source>
        <dbReference type="Pfam" id="PF02610"/>
    </source>
</evidence>
<keyword evidence="5" id="KW-1185">Reference proteome</keyword>
<dbReference type="GO" id="GO:0005996">
    <property type="term" value="P:monosaccharide metabolic process"/>
    <property type="evidence" value="ECO:0007669"/>
    <property type="project" value="InterPro"/>
</dbReference>
<reference evidence="5" key="1">
    <citation type="submission" date="2017-09" db="EMBL/GenBank/DDBJ databases">
        <authorList>
            <person name="Varghese N."/>
            <person name="Submissions S."/>
        </authorList>
    </citation>
    <scope>NUCLEOTIDE SEQUENCE [LARGE SCALE GENOMIC DNA]</scope>
    <source>
        <strain evidence="5">MSL47</strain>
    </source>
</reference>
<dbReference type="GO" id="GO:0016861">
    <property type="term" value="F:intramolecular oxidoreductase activity, interconverting aldoses and ketoses"/>
    <property type="evidence" value="ECO:0007669"/>
    <property type="project" value="InterPro"/>
</dbReference>
<dbReference type="SUPFAM" id="SSF53743">
    <property type="entry name" value="FucI/AraA N-terminal and middle domains"/>
    <property type="match status" value="1"/>
</dbReference>
<dbReference type="Proteomes" id="UP000219573">
    <property type="component" value="Unassembled WGS sequence"/>
</dbReference>
<organism evidence="4 5">
    <name type="scientific">Orenia metallireducens</name>
    <dbReference type="NCBI Taxonomy" id="1413210"/>
    <lineage>
        <taxon>Bacteria</taxon>
        <taxon>Bacillati</taxon>
        <taxon>Bacillota</taxon>
        <taxon>Clostridia</taxon>
        <taxon>Halanaerobiales</taxon>
        <taxon>Halobacteroidaceae</taxon>
        <taxon>Orenia</taxon>
    </lineage>
</organism>
<keyword evidence="2" id="KW-0119">Carbohydrate metabolism</keyword>